<evidence type="ECO:0000313" key="2">
    <source>
        <dbReference type="EMBL" id="KAK4220963.1"/>
    </source>
</evidence>
<organism evidence="2 3">
    <name type="scientific">Podospora fimiseda</name>
    <dbReference type="NCBI Taxonomy" id="252190"/>
    <lineage>
        <taxon>Eukaryota</taxon>
        <taxon>Fungi</taxon>
        <taxon>Dikarya</taxon>
        <taxon>Ascomycota</taxon>
        <taxon>Pezizomycotina</taxon>
        <taxon>Sordariomycetes</taxon>
        <taxon>Sordariomycetidae</taxon>
        <taxon>Sordariales</taxon>
        <taxon>Podosporaceae</taxon>
        <taxon>Podospora</taxon>
    </lineage>
</organism>
<accession>A0AAN6YM84</accession>
<feature type="compositionally biased region" description="Basic residues" evidence="1">
    <location>
        <begin position="1"/>
        <end position="10"/>
    </location>
</feature>
<comment type="caution">
    <text evidence="2">The sequence shown here is derived from an EMBL/GenBank/DDBJ whole genome shotgun (WGS) entry which is preliminary data.</text>
</comment>
<name>A0AAN6YM84_9PEZI</name>
<proteinExistence type="predicted"/>
<dbReference type="Proteomes" id="UP001301958">
    <property type="component" value="Unassembled WGS sequence"/>
</dbReference>
<keyword evidence="3" id="KW-1185">Reference proteome</keyword>
<protein>
    <submittedName>
        <fullName evidence="2">Uncharacterized protein</fullName>
    </submittedName>
</protein>
<reference evidence="2" key="1">
    <citation type="journal article" date="2023" name="Mol. Phylogenet. Evol.">
        <title>Genome-scale phylogeny and comparative genomics of the fungal order Sordariales.</title>
        <authorList>
            <person name="Hensen N."/>
            <person name="Bonometti L."/>
            <person name="Westerberg I."/>
            <person name="Brannstrom I.O."/>
            <person name="Guillou S."/>
            <person name="Cros-Aarteil S."/>
            <person name="Calhoun S."/>
            <person name="Haridas S."/>
            <person name="Kuo A."/>
            <person name="Mondo S."/>
            <person name="Pangilinan J."/>
            <person name="Riley R."/>
            <person name="LaButti K."/>
            <person name="Andreopoulos B."/>
            <person name="Lipzen A."/>
            <person name="Chen C."/>
            <person name="Yan M."/>
            <person name="Daum C."/>
            <person name="Ng V."/>
            <person name="Clum A."/>
            <person name="Steindorff A."/>
            <person name="Ohm R.A."/>
            <person name="Martin F."/>
            <person name="Silar P."/>
            <person name="Natvig D.O."/>
            <person name="Lalanne C."/>
            <person name="Gautier V."/>
            <person name="Ament-Velasquez S.L."/>
            <person name="Kruys A."/>
            <person name="Hutchinson M.I."/>
            <person name="Powell A.J."/>
            <person name="Barry K."/>
            <person name="Miller A.N."/>
            <person name="Grigoriev I.V."/>
            <person name="Debuchy R."/>
            <person name="Gladieux P."/>
            <person name="Hiltunen Thoren M."/>
            <person name="Johannesson H."/>
        </authorList>
    </citation>
    <scope>NUCLEOTIDE SEQUENCE</scope>
    <source>
        <strain evidence="2">CBS 990.96</strain>
    </source>
</reference>
<reference evidence="2" key="2">
    <citation type="submission" date="2023-05" db="EMBL/GenBank/DDBJ databases">
        <authorList>
            <consortium name="Lawrence Berkeley National Laboratory"/>
            <person name="Steindorff A."/>
            <person name="Hensen N."/>
            <person name="Bonometti L."/>
            <person name="Westerberg I."/>
            <person name="Brannstrom I.O."/>
            <person name="Guillou S."/>
            <person name="Cros-Aarteil S."/>
            <person name="Calhoun S."/>
            <person name="Haridas S."/>
            <person name="Kuo A."/>
            <person name="Mondo S."/>
            <person name="Pangilinan J."/>
            <person name="Riley R."/>
            <person name="Labutti K."/>
            <person name="Andreopoulos B."/>
            <person name="Lipzen A."/>
            <person name="Chen C."/>
            <person name="Yanf M."/>
            <person name="Daum C."/>
            <person name="Ng V."/>
            <person name="Clum A."/>
            <person name="Ohm R."/>
            <person name="Martin F."/>
            <person name="Silar P."/>
            <person name="Natvig D."/>
            <person name="Lalanne C."/>
            <person name="Gautier V."/>
            <person name="Ament-Velasquez S.L."/>
            <person name="Kruys A."/>
            <person name="Hutchinson M.I."/>
            <person name="Powell A.J."/>
            <person name="Barry K."/>
            <person name="Miller A.N."/>
            <person name="Grigoriev I.V."/>
            <person name="Debuchy R."/>
            <person name="Gladieux P."/>
            <person name="Thoren M.H."/>
            <person name="Johannesson H."/>
        </authorList>
    </citation>
    <scope>NUCLEOTIDE SEQUENCE</scope>
    <source>
        <strain evidence="2">CBS 990.96</strain>
    </source>
</reference>
<dbReference type="EMBL" id="MU865607">
    <property type="protein sequence ID" value="KAK4220963.1"/>
    <property type="molecule type" value="Genomic_DNA"/>
</dbReference>
<dbReference type="AlphaFoldDB" id="A0AAN6YM84"/>
<evidence type="ECO:0000313" key="3">
    <source>
        <dbReference type="Proteomes" id="UP001301958"/>
    </source>
</evidence>
<sequence>MPSSSSKRKRNPSEGGRRKSKDRRTSSPAPEPSPQGKQLIEYPSSPPEAESGVVTTKRQSFLDKVRSTVETVFDTMEEEKHEGGSIADQHRQHYPVVTQRRLDKLLKPVFSDKFWSKEEEEELETEWELHTNKQRIEELDADENEAYLDVWRTILQYFDKCLPTYFISSHSRYSLSIKDANDIFWPRDFCEALLPILIHPLWAPGNLDSLAMVLQLAVIARTRDDRHWRFRNVTDSKFLDHFAECARNNNPANLRFRLPLRDMFNASKATFERQFCATFEGHKPPWSSPWYRLFEGIIDLAMKEEPTTP</sequence>
<evidence type="ECO:0000256" key="1">
    <source>
        <dbReference type="SAM" id="MobiDB-lite"/>
    </source>
</evidence>
<feature type="region of interest" description="Disordered" evidence="1">
    <location>
        <begin position="1"/>
        <end position="58"/>
    </location>
</feature>
<gene>
    <name evidence="2" type="ORF">QBC38DRAFT_524113</name>
</gene>